<dbReference type="InterPro" id="IPR013083">
    <property type="entry name" value="Znf_RING/FYVE/PHD"/>
</dbReference>
<evidence type="ECO:0000256" key="2">
    <source>
        <dbReference type="ARBA" id="ARBA00012483"/>
    </source>
</evidence>
<keyword evidence="4" id="KW-0805">Transcription regulation</keyword>
<feature type="domain" description="RING-type" evidence="8">
    <location>
        <begin position="35"/>
        <end position="75"/>
    </location>
</feature>
<protein>
    <recommendedName>
        <fullName evidence="2">RING-type E3 ubiquitin transferase</fullName>
        <ecNumber evidence="2">2.3.2.27</ecNumber>
    </recommendedName>
</protein>
<feature type="compositionally biased region" description="Polar residues" evidence="7">
    <location>
        <begin position="306"/>
        <end position="320"/>
    </location>
</feature>
<evidence type="ECO:0000256" key="4">
    <source>
        <dbReference type="ARBA" id="ARBA00023015"/>
    </source>
</evidence>
<comment type="catalytic activity">
    <reaction evidence="1">
        <text>S-ubiquitinyl-[E2 ubiquitin-conjugating enzyme]-L-cysteine + [acceptor protein]-L-lysine = [E2 ubiquitin-conjugating enzyme]-L-cysteine + N(6)-ubiquitinyl-[acceptor protein]-L-lysine.</text>
        <dbReference type="EC" id="2.3.2.27"/>
    </reaction>
</comment>
<organism evidence="9 10">
    <name type="scientific">Coniella lustricola</name>
    <dbReference type="NCBI Taxonomy" id="2025994"/>
    <lineage>
        <taxon>Eukaryota</taxon>
        <taxon>Fungi</taxon>
        <taxon>Dikarya</taxon>
        <taxon>Ascomycota</taxon>
        <taxon>Pezizomycotina</taxon>
        <taxon>Sordariomycetes</taxon>
        <taxon>Sordariomycetidae</taxon>
        <taxon>Diaporthales</taxon>
        <taxon>Schizoparmaceae</taxon>
        <taxon>Coniella</taxon>
    </lineage>
</organism>
<evidence type="ECO:0000256" key="1">
    <source>
        <dbReference type="ARBA" id="ARBA00000900"/>
    </source>
</evidence>
<dbReference type="OrthoDB" id="21204at2759"/>
<dbReference type="STRING" id="2025994.A0A2T3A7Q8"/>
<sequence>MAGEETLQDVQQEVLHEIFNGVRTNNDSDNAGNCCVICLSEITEPCVAVPCSHRNFDFICLATWLQSSSCCPLCKTELTELHYDLGDAHEEGKVYKVNKLSGSTLFPHHLHAIPGSAGSSQQRQQDAGRERRRDQSSASPQQSLRIRRHIYRHQLYSLHVGSNPSTQYKEWTRDDMIEGSEMLGRARAWIRRELLVFGHLHHGEDDVDGGNSFLELVPRRARHKNAAFVLEYVVAVLKTVDLQASNGHAGTLLADFLGKDNALLFLHELRNFLRSPYSVDGWDRHVQYSEPRQRFGSRVEATGLSGESQAQMQDLRSHTQQPPPSGHNFNQNILRVNEYQTGRRRGWREADRWRPRGR</sequence>
<evidence type="ECO:0000256" key="6">
    <source>
        <dbReference type="PROSITE-ProRule" id="PRU00175"/>
    </source>
</evidence>
<keyword evidence="10" id="KW-1185">Reference proteome</keyword>
<dbReference type="GO" id="GO:0006513">
    <property type="term" value="P:protein monoubiquitination"/>
    <property type="evidence" value="ECO:0007669"/>
    <property type="project" value="TreeGrafter"/>
</dbReference>
<dbReference type="Gene3D" id="3.30.40.10">
    <property type="entry name" value="Zinc/RING finger domain, C3HC4 (zinc finger)"/>
    <property type="match status" value="1"/>
</dbReference>
<dbReference type="GO" id="GO:0061630">
    <property type="term" value="F:ubiquitin protein ligase activity"/>
    <property type="evidence" value="ECO:0007669"/>
    <property type="project" value="UniProtKB-EC"/>
</dbReference>
<evidence type="ECO:0000256" key="5">
    <source>
        <dbReference type="ARBA" id="ARBA00023163"/>
    </source>
</evidence>
<dbReference type="Pfam" id="PF13639">
    <property type="entry name" value="zf-RING_2"/>
    <property type="match status" value="1"/>
</dbReference>
<evidence type="ECO:0000259" key="8">
    <source>
        <dbReference type="PROSITE" id="PS50089"/>
    </source>
</evidence>
<feature type="compositionally biased region" description="Basic and acidic residues" evidence="7">
    <location>
        <begin position="126"/>
        <end position="135"/>
    </location>
</feature>
<accession>A0A2T3A7Q8</accession>
<dbReference type="PANTHER" id="PTHR46077:SF1">
    <property type="entry name" value="TOP1 BINDING ARGININE_SERINE RICH PROTEIN, E3 UBIQUITIN LIGASE"/>
    <property type="match status" value="1"/>
</dbReference>
<dbReference type="PROSITE" id="PS50089">
    <property type="entry name" value="ZF_RING_2"/>
    <property type="match status" value="1"/>
</dbReference>
<dbReference type="SUPFAM" id="SSF57850">
    <property type="entry name" value="RING/U-box"/>
    <property type="match status" value="1"/>
</dbReference>
<keyword evidence="6" id="KW-0479">Metal-binding</keyword>
<dbReference type="InterPro" id="IPR001841">
    <property type="entry name" value="Znf_RING"/>
</dbReference>
<evidence type="ECO:0000313" key="9">
    <source>
        <dbReference type="EMBL" id="PSR84376.1"/>
    </source>
</evidence>
<dbReference type="GO" id="GO:0000209">
    <property type="term" value="P:protein polyubiquitination"/>
    <property type="evidence" value="ECO:0007669"/>
    <property type="project" value="TreeGrafter"/>
</dbReference>
<proteinExistence type="predicted"/>
<dbReference type="AlphaFoldDB" id="A0A2T3A7Q8"/>
<keyword evidence="6" id="KW-0863">Zinc-finger</keyword>
<dbReference type="GO" id="GO:0008270">
    <property type="term" value="F:zinc ion binding"/>
    <property type="evidence" value="ECO:0007669"/>
    <property type="project" value="UniProtKB-KW"/>
</dbReference>
<dbReference type="Proteomes" id="UP000241462">
    <property type="component" value="Unassembled WGS sequence"/>
</dbReference>
<keyword evidence="6" id="KW-0862">Zinc</keyword>
<reference evidence="9 10" key="1">
    <citation type="journal article" date="2018" name="Mycol. Prog.">
        <title>Coniella lustricola, a new species from submerged detritus.</title>
        <authorList>
            <person name="Raudabaugh D.B."/>
            <person name="Iturriaga T."/>
            <person name="Carver A."/>
            <person name="Mondo S."/>
            <person name="Pangilinan J."/>
            <person name="Lipzen A."/>
            <person name="He G."/>
            <person name="Amirebrahimi M."/>
            <person name="Grigoriev I.V."/>
            <person name="Miller A.N."/>
        </authorList>
    </citation>
    <scope>NUCLEOTIDE SEQUENCE [LARGE SCALE GENOMIC DNA]</scope>
    <source>
        <strain evidence="9 10">B22-T-1</strain>
    </source>
</reference>
<feature type="region of interest" description="Disordered" evidence="7">
    <location>
        <begin position="111"/>
        <end position="143"/>
    </location>
</feature>
<evidence type="ECO:0000256" key="7">
    <source>
        <dbReference type="SAM" id="MobiDB-lite"/>
    </source>
</evidence>
<keyword evidence="5" id="KW-0804">Transcription</keyword>
<keyword evidence="3" id="KW-0808">Transferase</keyword>
<feature type="region of interest" description="Disordered" evidence="7">
    <location>
        <begin position="306"/>
        <end position="333"/>
    </location>
</feature>
<gene>
    <name evidence="9" type="ORF">BD289DRAFT_368703</name>
</gene>
<dbReference type="PANTHER" id="PTHR46077">
    <property type="entry name" value="E3 UBIQUITIN-PROTEIN LIGASE TOPORS"/>
    <property type="match status" value="1"/>
</dbReference>
<evidence type="ECO:0000313" key="10">
    <source>
        <dbReference type="Proteomes" id="UP000241462"/>
    </source>
</evidence>
<evidence type="ECO:0000256" key="3">
    <source>
        <dbReference type="ARBA" id="ARBA00022679"/>
    </source>
</evidence>
<dbReference type="EMBL" id="KZ678444">
    <property type="protein sequence ID" value="PSR84376.1"/>
    <property type="molecule type" value="Genomic_DNA"/>
</dbReference>
<dbReference type="EC" id="2.3.2.27" evidence="2"/>
<dbReference type="InParanoid" id="A0A2T3A7Q8"/>
<name>A0A2T3A7Q8_9PEZI</name>